<comment type="caution">
    <text evidence="2">The sequence shown here is derived from an EMBL/GenBank/DDBJ whole genome shotgun (WGS) entry which is preliminary data.</text>
</comment>
<gene>
    <name evidence="2" type="ORF">GCM10007877_29320</name>
</gene>
<organism evidence="2 3">
    <name type="scientific">Marinibactrum halimedae</name>
    <dbReference type="NCBI Taxonomy" id="1444977"/>
    <lineage>
        <taxon>Bacteria</taxon>
        <taxon>Pseudomonadati</taxon>
        <taxon>Pseudomonadota</taxon>
        <taxon>Gammaproteobacteria</taxon>
        <taxon>Cellvibrionales</taxon>
        <taxon>Cellvibrionaceae</taxon>
        <taxon>Marinibactrum</taxon>
    </lineage>
</organism>
<evidence type="ECO:0000256" key="1">
    <source>
        <dbReference type="SAM" id="MobiDB-lite"/>
    </source>
</evidence>
<accession>A0AA37WN62</accession>
<proteinExistence type="predicted"/>
<feature type="region of interest" description="Disordered" evidence="1">
    <location>
        <begin position="1"/>
        <end position="35"/>
    </location>
</feature>
<protein>
    <submittedName>
        <fullName evidence="2">Uncharacterized protein</fullName>
    </submittedName>
</protein>
<dbReference type="RefSeq" id="WP_232595167.1">
    <property type="nucleotide sequence ID" value="NZ_BSPD01000067.1"/>
</dbReference>
<name>A0AA37WN62_9GAMM</name>
<feature type="compositionally biased region" description="Polar residues" evidence="1">
    <location>
        <begin position="1"/>
        <end position="22"/>
    </location>
</feature>
<sequence>MKQFSPSKSLFNESPFNESPFNESPFDDSPSSKTQWSWGQHLRAASMGLFVLSLCACGGGGGGSSSSGATPTPAPVQPSFDISGTAAKGVIVGGVVNAYPIVEGIVDTSNSLGSATSDENGNYSITIDNFEDQPIVVRIQPAEDGSTIMKCDITGGCGDGIPFGGDFPLTDTSFVLDAMIPTPTGEEIVTNISTMTNVATSVALEAIAVGDDVDDAIEDANTSVANRFGLTGDVTLFSIVDLTDPAAVAEADDDDLEFNLYSSAIVRAVLTDNASADLVSAIALFAEQYVEQDGLADREEDGAEGVTLADILTAASLVIDDIELEAEDEGIEIDIAGLEVEFDTQADFFSMFGSFTPSEGTPIDSDTDGLQVTKDFVADIRTIALSTDLVGEEPFADELALVEGVFNDDTALLLEAVEMAVSAIEGAMNPNVAVPGLPVDGGFTDLPPITDPSIGLQPVTYTDSVSGVEVAISEEAQGTQYQVNQIVPVMNDAGVAVDVSVAITIFDEGSLIDDSTGDESLRFDVSATIGETVSLVSEAGYLSLLESASGEDSTIEFGALSIAPMITQLSGADPITFEGFLELSLISAELDDIDVEEELDEEDLFEDLLEAFEGEFFELSLGGTFSSASGSRVSGSISLLSAGAGEEDQFNSVAVSFLTAIEGVSDEVAVLFFLEDGELEESATFSIHFDDVSLSVQAFESDEASQVFIVNQDNVVLSYSEVENDDNTISAEGFIVVGEDVFADISARDGVIMIAYSDGSFESL</sequence>
<keyword evidence="3" id="KW-1185">Reference proteome</keyword>
<dbReference type="Proteomes" id="UP001156870">
    <property type="component" value="Unassembled WGS sequence"/>
</dbReference>
<reference evidence="2 3" key="1">
    <citation type="journal article" date="2014" name="Int. J. Syst. Evol. Microbiol.">
        <title>Complete genome sequence of Corynebacterium casei LMG S-19264T (=DSM 44701T), isolated from a smear-ripened cheese.</title>
        <authorList>
            <consortium name="US DOE Joint Genome Institute (JGI-PGF)"/>
            <person name="Walter F."/>
            <person name="Albersmeier A."/>
            <person name="Kalinowski J."/>
            <person name="Ruckert C."/>
        </authorList>
    </citation>
    <scope>NUCLEOTIDE SEQUENCE [LARGE SCALE GENOMIC DNA]</scope>
    <source>
        <strain evidence="2 3">NBRC 110095</strain>
    </source>
</reference>
<dbReference type="EMBL" id="BSPD01000067">
    <property type="protein sequence ID" value="GLS27213.1"/>
    <property type="molecule type" value="Genomic_DNA"/>
</dbReference>
<evidence type="ECO:0000313" key="2">
    <source>
        <dbReference type="EMBL" id="GLS27213.1"/>
    </source>
</evidence>
<dbReference type="AlphaFoldDB" id="A0AA37WN62"/>
<evidence type="ECO:0000313" key="3">
    <source>
        <dbReference type="Proteomes" id="UP001156870"/>
    </source>
</evidence>